<keyword evidence="3" id="KW-0378">Hydrolase</keyword>
<dbReference type="HOGENOM" id="CLU_030571_5_4_9"/>
<comment type="cofactor">
    <cofactor evidence="1">
        <name>Zn(2+)</name>
        <dbReference type="ChEBI" id="CHEBI:29105"/>
    </cofactor>
</comment>
<dbReference type="Gene3D" id="3.60.15.10">
    <property type="entry name" value="Ribonuclease Z/Hydroxyacylglutathione hydrolase-like"/>
    <property type="match status" value="1"/>
</dbReference>
<dbReference type="PANTHER" id="PTHR46233">
    <property type="entry name" value="HYDROXYACYLGLUTATHIONE HYDROLASE GLOC"/>
    <property type="match status" value="1"/>
</dbReference>
<name>K0B199_GOTA9</name>
<feature type="domain" description="Metallo-beta-lactamase" evidence="5">
    <location>
        <begin position="12"/>
        <end position="188"/>
    </location>
</feature>
<dbReference type="InterPro" id="IPR051453">
    <property type="entry name" value="MBL_Glyoxalase_II"/>
</dbReference>
<sequence>MIIEKMPLGCYSANCYILVCEDTKEAVVVDPGGDSDVIMNFIKDKDLQLKYIILTHGHGDHIGGVLDLREVYNIPVLIHENDEELIADPDKNLSTLLPMNDISFKSDRNLKDGDIIDFGKLRLEVIHTPGHSQGCICLKAENNIITGDTLFRGSVGRTDLYGSSSNILESIKNKLLIYDDSTIIYPGHGENSTIGYEIENNPFL</sequence>
<keyword evidence="2" id="KW-0479">Metal-binding</keyword>
<dbReference type="CDD" id="cd06262">
    <property type="entry name" value="metallo-hydrolase-like_MBL-fold"/>
    <property type="match status" value="1"/>
</dbReference>
<keyword evidence="4" id="KW-0862">Zinc</keyword>
<proteinExistence type="predicted"/>
<protein>
    <submittedName>
        <fullName evidence="6">Beta-lactamase domain-containing protein</fullName>
    </submittedName>
</protein>
<dbReference type="Pfam" id="PF00753">
    <property type="entry name" value="Lactamase_B"/>
    <property type="match status" value="1"/>
</dbReference>
<dbReference type="OrthoDB" id="9802248at2"/>
<evidence type="ECO:0000256" key="1">
    <source>
        <dbReference type="ARBA" id="ARBA00001947"/>
    </source>
</evidence>
<evidence type="ECO:0000259" key="5">
    <source>
        <dbReference type="SMART" id="SM00849"/>
    </source>
</evidence>
<evidence type="ECO:0000256" key="4">
    <source>
        <dbReference type="ARBA" id="ARBA00022833"/>
    </source>
</evidence>
<evidence type="ECO:0000313" key="7">
    <source>
        <dbReference type="Proteomes" id="UP000006094"/>
    </source>
</evidence>
<dbReference type="EMBL" id="CP003326">
    <property type="protein sequence ID" value="AFS78740.1"/>
    <property type="molecule type" value="Genomic_DNA"/>
</dbReference>
<reference evidence="6 7" key="1">
    <citation type="journal article" date="2012" name="PLoS ONE">
        <title>The purine-utilizing bacterium Clostridium acidurici 9a: a genome-guided metabolic reconsideration.</title>
        <authorList>
            <person name="Hartwich K."/>
            <person name="Poehlein A."/>
            <person name="Daniel R."/>
        </authorList>
    </citation>
    <scope>NUCLEOTIDE SEQUENCE [LARGE SCALE GENOMIC DNA]</scope>
    <source>
        <strain evidence="7">ATCC 7906 / DSM 604 / BCRC 14475 / CIP 104303 / KCTC 5404 / NCIMB 10678 / 9a</strain>
    </source>
</reference>
<dbReference type="KEGG" id="cad:Curi_c17330"/>
<dbReference type="SMART" id="SM00849">
    <property type="entry name" value="Lactamase_B"/>
    <property type="match status" value="1"/>
</dbReference>
<dbReference type="RefSeq" id="WP_014967876.1">
    <property type="nucleotide sequence ID" value="NC_018664.1"/>
</dbReference>
<dbReference type="InterPro" id="IPR001279">
    <property type="entry name" value="Metallo-B-lactamas"/>
</dbReference>
<gene>
    <name evidence="6" type="ordered locus">Curi_c17330</name>
</gene>
<organism evidence="6 7">
    <name type="scientific">Gottschalkia acidurici (strain ATCC 7906 / DSM 604 / BCRC 14475 / CIP 104303 / KCTC 5404 / NCIMB 10678 / 9a)</name>
    <name type="common">Clostridium acidurici</name>
    <dbReference type="NCBI Taxonomy" id="1128398"/>
    <lineage>
        <taxon>Bacteria</taxon>
        <taxon>Bacillati</taxon>
        <taxon>Bacillota</taxon>
        <taxon>Tissierellia</taxon>
        <taxon>Tissierellales</taxon>
        <taxon>Gottschalkiaceae</taxon>
        <taxon>Gottschalkia</taxon>
    </lineage>
</organism>
<dbReference type="Proteomes" id="UP000006094">
    <property type="component" value="Chromosome"/>
</dbReference>
<evidence type="ECO:0000313" key="6">
    <source>
        <dbReference type="EMBL" id="AFS78740.1"/>
    </source>
</evidence>
<accession>K0B199</accession>
<dbReference type="SUPFAM" id="SSF56281">
    <property type="entry name" value="Metallo-hydrolase/oxidoreductase"/>
    <property type="match status" value="1"/>
</dbReference>
<dbReference type="InterPro" id="IPR036866">
    <property type="entry name" value="RibonucZ/Hydroxyglut_hydro"/>
</dbReference>
<dbReference type="eggNOG" id="COG0491">
    <property type="taxonomic scope" value="Bacteria"/>
</dbReference>
<dbReference type="PANTHER" id="PTHR46233:SF3">
    <property type="entry name" value="HYDROXYACYLGLUTATHIONE HYDROLASE GLOC"/>
    <property type="match status" value="1"/>
</dbReference>
<dbReference type="STRING" id="1128398.Curi_c17330"/>
<dbReference type="GO" id="GO:0016787">
    <property type="term" value="F:hydrolase activity"/>
    <property type="evidence" value="ECO:0007669"/>
    <property type="project" value="UniProtKB-KW"/>
</dbReference>
<evidence type="ECO:0000256" key="3">
    <source>
        <dbReference type="ARBA" id="ARBA00022801"/>
    </source>
</evidence>
<dbReference type="AlphaFoldDB" id="K0B199"/>
<keyword evidence="7" id="KW-1185">Reference proteome</keyword>
<dbReference type="GO" id="GO:0046872">
    <property type="term" value="F:metal ion binding"/>
    <property type="evidence" value="ECO:0007669"/>
    <property type="project" value="UniProtKB-KW"/>
</dbReference>
<evidence type="ECO:0000256" key="2">
    <source>
        <dbReference type="ARBA" id="ARBA00022723"/>
    </source>
</evidence>